<keyword evidence="2" id="KW-1185">Reference proteome</keyword>
<proteinExistence type="predicted"/>
<dbReference type="PANTHER" id="PTHR40940">
    <property type="entry name" value="PROTEIN BATD-RELATED"/>
    <property type="match status" value="1"/>
</dbReference>
<accession>A0A5C8ZQI0</accession>
<reference evidence="1 2" key="1">
    <citation type="submission" date="2019-08" db="EMBL/GenBank/DDBJ databases">
        <title>Parahaliea maris sp. nov., isolated from the surface seawater.</title>
        <authorList>
            <person name="Liu Y."/>
        </authorList>
    </citation>
    <scope>NUCLEOTIDE SEQUENCE [LARGE SCALE GENOMIC DNA]</scope>
    <source>
        <strain evidence="1 2">HSLHS9</strain>
    </source>
</reference>
<protein>
    <submittedName>
        <fullName evidence="1">Protein BatD</fullName>
    </submittedName>
</protein>
<sequence>MSPSETAMSLLETAMSAAKTAMSSWKTHPARWLGTWLGLICLQPFAAAGEGAQVRTHLQASDPIWAGQRIALFVELLAPGYFASAANFDLPDPQGLLLMPPADHPIVDSVTIDGTRYSVQRHELNAWAMRDGELRIPPVHVRFSYKANPLDKEEMSAAVTTDPVTLQIERPPGTEGMGIVISARNLRVEETWQPEPGTEAVLAGTAFKRSIRLSAADLPGMVFPTFPATEIDGLGVYSKQQVQDRINRGTLTGMRTDNITYLAKRPGQYTIAAARLQWYDLDAQQLKSVEFPARTLDVIANPEQAAAAGSSHSSSRADRGSVAMALGFALLSALAGWQLYRRREQLIAPFRPVHLQPLNPTERAWNRNRRDAAGN</sequence>
<dbReference type="Proteomes" id="UP000321039">
    <property type="component" value="Unassembled WGS sequence"/>
</dbReference>
<evidence type="ECO:0000313" key="2">
    <source>
        <dbReference type="Proteomes" id="UP000321039"/>
    </source>
</evidence>
<evidence type="ECO:0000313" key="1">
    <source>
        <dbReference type="EMBL" id="TXS90743.1"/>
    </source>
</evidence>
<dbReference type="PANTHER" id="PTHR40940:SF1">
    <property type="entry name" value="PROTEIN BATD"/>
    <property type="match status" value="1"/>
</dbReference>
<organism evidence="1 2">
    <name type="scientific">Parahaliea maris</name>
    <dbReference type="NCBI Taxonomy" id="2716870"/>
    <lineage>
        <taxon>Bacteria</taxon>
        <taxon>Pseudomonadati</taxon>
        <taxon>Pseudomonadota</taxon>
        <taxon>Gammaproteobacteria</taxon>
        <taxon>Cellvibrionales</taxon>
        <taxon>Halieaceae</taxon>
        <taxon>Parahaliea</taxon>
    </lineage>
</organism>
<comment type="caution">
    <text evidence="1">The sequence shown here is derived from an EMBL/GenBank/DDBJ whole genome shotgun (WGS) entry which is preliminary data.</text>
</comment>
<gene>
    <name evidence="1" type="ORF">FV139_17330</name>
</gene>
<dbReference type="InterPro" id="IPR025738">
    <property type="entry name" value="BatD"/>
</dbReference>
<dbReference type="AlphaFoldDB" id="A0A5C8ZQI0"/>
<dbReference type="EMBL" id="VRZA01000007">
    <property type="protein sequence ID" value="TXS90743.1"/>
    <property type="molecule type" value="Genomic_DNA"/>
</dbReference>
<name>A0A5C8ZQI0_9GAMM</name>